<keyword evidence="1" id="KW-1133">Transmembrane helix</keyword>
<feature type="transmembrane region" description="Helical" evidence="1">
    <location>
        <begin position="135"/>
        <end position="155"/>
    </location>
</feature>
<evidence type="ECO:0008006" key="4">
    <source>
        <dbReference type="Google" id="ProtNLM"/>
    </source>
</evidence>
<dbReference type="AlphaFoldDB" id="A0A7I7RVM6"/>
<feature type="transmembrane region" description="Helical" evidence="1">
    <location>
        <begin position="30"/>
        <end position="51"/>
    </location>
</feature>
<keyword evidence="1" id="KW-0472">Membrane</keyword>
<name>A0A7I7RVM6_9MYCO</name>
<dbReference type="KEGG" id="marz:MARA_21460"/>
<dbReference type="InterPro" id="IPR009476">
    <property type="entry name" value="DUF1097"/>
</dbReference>
<evidence type="ECO:0000313" key="3">
    <source>
        <dbReference type="Proteomes" id="UP000467428"/>
    </source>
</evidence>
<dbReference type="Proteomes" id="UP000467428">
    <property type="component" value="Chromosome"/>
</dbReference>
<dbReference type="RefSeq" id="WP_163918427.1">
    <property type="nucleotide sequence ID" value="NZ_AP022593.1"/>
</dbReference>
<reference evidence="2 3" key="1">
    <citation type="journal article" date="2019" name="Emerg. Microbes Infect.">
        <title>Comprehensive subspecies identification of 175 nontuberculous mycobacteria species based on 7547 genomic profiles.</title>
        <authorList>
            <person name="Matsumoto Y."/>
            <person name="Kinjo T."/>
            <person name="Motooka D."/>
            <person name="Nabeya D."/>
            <person name="Jung N."/>
            <person name="Uechi K."/>
            <person name="Horii T."/>
            <person name="Iida T."/>
            <person name="Fujita J."/>
            <person name="Nakamura S."/>
        </authorList>
    </citation>
    <scope>NUCLEOTIDE SEQUENCE [LARGE SCALE GENOMIC DNA]</scope>
    <source>
        <strain evidence="2 3">JCM 18538</strain>
    </source>
</reference>
<evidence type="ECO:0000313" key="2">
    <source>
        <dbReference type="EMBL" id="BBY48678.1"/>
    </source>
</evidence>
<keyword evidence="1" id="KW-0812">Transmembrane</keyword>
<sequence>MDSRFALTLSIGVLGGLAVALTATMITVPIWVVFLAWASFFFVGGGVAGWGRSVASNLVGVVIASASLYAAHLMGGSLLATAVAVGVGSAVMVQASWVPLLSTTPAVVVGFASTVSTVAGTGNDVTITTISHPGLVAAVACALGASFGLLSEYAATVMTKRTDRPSAHADTPTTEGSSAS</sequence>
<keyword evidence="3" id="KW-1185">Reference proteome</keyword>
<feature type="transmembrane region" description="Helical" evidence="1">
    <location>
        <begin position="58"/>
        <end position="91"/>
    </location>
</feature>
<geneLocation type="plasmid" evidence="3">
    <name>pjcm18538 dna</name>
</geneLocation>
<organism evidence="2 3">
    <name type="scientific">Mycolicibacterium arabiense</name>
    <dbReference type="NCBI Taxonomy" id="1286181"/>
    <lineage>
        <taxon>Bacteria</taxon>
        <taxon>Bacillati</taxon>
        <taxon>Actinomycetota</taxon>
        <taxon>Actinomycetes</taxon>
        <taxon>Mycobacteriales</taxon>
        <taxon>Mycobacteriaceae</taxon>
        <taxon>Mycolicibacterium</taxon>
    </lineage>
</organism>
<protein>
    <recommendedName>
        <fullName evidence="4">DUF1097 domain-containing protein</fullName>
    </recommendedName>
</protein>
<dbReference type="Pfam" id="PF06496">
    <property type="entry name" value="DUF1097"/>
    <property type="match status" value="1"/>
</dbReference>
<gene>
    <name evidence="2" type="ORF">MARA_21460</name>
</gene>
<accession>A0A7I7RVM6</accession>
<proteinExistence type="predicted"/>
<dbReference type="EMBL" id="AP022593">
    <property type="protein sequence ID" value="BBY48678.1"/>
    <property type="molecule type" value="Genomic_DNA"/>
</dbReference>
<evidence type="ECO:0000256" key="1">
    <source>
        <dbReference type="SAM" id="Phobius"/>
    </source>
</evidence>